<evidence type="ECO:0000256" key="1">
    <source>
        <dbReference type="SAM" id="Phobius"/>
    </source>
</evidence>
<keyword evidence="3" id="KW-1185">Reference proteome</keyword>
<comment type="caution">
    <text evidence="2">The sequence shown here is derived from an EMBL/GenBank/DDBJ whole genome shotgun (WGS) entry which is preliminary data.</text>
</comment>
<name>A0A0Q9Z7S0_9FLAO</name>
<dbReference type="OrthoDB" id="6333271at2"/>
<sequence>MTKIFRRLSFFILILVQFIFLFAIFFDKTNAPLVLLFLGIISVLISLAYFKSPRQEERYFIKDLYLILFAVTGALSTFFINIELKFGPVIAAGFIGTLASFVPSINRKSQLLKEVPPAIYCGAFVGMTSASVAPNLKFILLAGIIAGSILILSKNIFNGFGGKLGTIAFGGVAITSAILYTLL</sequence>
<feature type="transmembrane region" description="Helical" evidence="1">
    <location>
        <begin position="62"/>
        <end position="80"/>
    </location>
</feature>
<feature type="transmembrane region" description="Helical" evidence="1">
    <location>
        <begin position="139"/>
        <end position="157"/>
    </location>
</feature>
<dbReference type="STRING" id="270918.APR42_03425"/>
<dbReference type="EMBL" id="LKTP01000012">
    <property type="protein sequence ID" value="KRG28991.1"/>
    <property type="molecule type" value="Genomic_DNA"/>
</dbReference>
<organism evidence="2 3">
    <name type="scientific">Salegentibacter mishustinae</name>
    <dbReference type="NCBI Taxonomy" id="270918"/>
    <lineage>
        <taxon>Bacteria</taxon>
        <taxon>Pseudomonadati</taxon>
        <taxon>Bacteroidota</taxon>
        <taxon>Flavobacteriia</taxon>
        <taxon>Flavobacteriales</taxon>
        <taxon>Flavobacteriaceae</taxon>
        <taxon>Salegentibacter</taxon>
    </lineage>
</organism>
<evidence type="ECO:0000313" key="2">
    <source>
        <dbReference type="EMBL" id="KRG28991.1"/>
    </source>
</evidence>
<dbReference type="AlphaFoldDB" id="A0A0Q9Z7S0"/>
<proteinExistence type="predicted"/>
<feature type="transmembrane region" description="Helical" evidence="1">
    <location>
        <begin position="32"/>
        <end position="50"/>
    </location>
</feature>
<keyword evidence="1" id="KW-0472">Membrane</keyword>
<dbReference type="Proteomes" id="UP000051643">
    <property type="component" value="Unassembled WGS sequence"/>
</dbReference>
<dbReference type="RefSeq" id="WP_063870577.1">
    <property type="nucleotide sequence ID" value="NZ_BMWR01000003.1"/>
</dbReference>
<protein>
    <submittedName>
        <fullName evidence="2">Uncharacterized protein</fullName>
    </submittedName>
</protein>
<evidence type="ECO:0000313" key="3">
    <source>
        <dbReference type="Proteomes" id="UP000051643"/>
    </source>
</evidence>
<feature type="transmembrane region" description="Helical" evidence="1">
    <location>
        <begin position="7"/>
        <end position="26"/>
    </location>
</feature>
<keyword evidence="1" id="KW-1133">Transmembrane helix</keyword>
<keyword evidence="1" id="KW-0812">Transmembrane</keyword>
<accession>A0A0Q9Z7S0</accession>
<feature type="transmembrane region" description="Helical" evidence="1">
    <location>
        <begin position="164"/>
        <end position="182"/>
    </location>
</feature>
<reference evidence="2" key="1">
    <citation type="submission" date="2015-10" db="EMBL/GenBank/DDBJ databases">
        <title>Draft genome sequence of Salegentibacter mishustinae KCTC 12263.</title>
        <authorList>
            <person name="Lin W."/>
            <person name="Zheng Q."/>
        </authorList>
    </citation>
    <scope>NUCLEOTIDE SEQUENCE [LARGE SCALE GENOMIC DNA]</scope>
    <source>
        <strain evidence="2">KCTC 12263</strain>
    </source>
</reference>
<gene>
    <name evidence="2" type="ORF">APR42_03425</name>
</gene>